<evidence type="ECO:0000256" key="3">
    <source>
        <dbReference type="ARBA" id="ARBA00023015"/>
    </source>
</evidence>
<organism evidence="12 13">
    <name type="scientific">Trapa natans</name>
    <name type="common">Water chestnut</name>
    <dbReference type="NCBI Taxonomy" id="22666"/>
    <lineage>
        <taxon>Eukaryota</taxon>
        <taxon>Viridiplantae</taxon>
        <taxon>Streptophyta</taxon>
        <taxon>Embryophyta</taxon>
        <taxon>Tracheophyta</taxon>
        <taxon>Spermatophyta</taxon>
        <taxon>Magnoliopsida</taxon>
        <taxon>eudicotyledons</taxon>
        <taxon>Gunneridae</taxon>
        <taxon>Pentapetalae</taxon>
        <taxon>rosids</taxon>
        <taxon>malvids</taxon>
        <taxon>Myrtales</taxon>
        <taxon>Lythraceae</taxon>
        <taxon>Trapa</taxon>
    </lineage>
</organism>
<feature type="compositionally biased region" description="Polar residues" evidence="9">
    <location>
        <begin position="178"/>
        <end position="196"/>
    </location>
</feature>
<evidence type="ECO:0000256" key="7">
    <source>
        <dbReference type="ARBA" id="ARBA00023242"/>
    </source>
</evidence>
<evidence type="ECO:0000259" key="10">
    <source>
        <dbReference type="PROSITE" id="PS50090"/>
    </source>
</evidence>
<dbReference type="SMART" id="SM00717">
    <property type="entry name" value="SANT"/>
    <property type="match status" value="2"/>
</dbReference>
<feature type="domain" description="HTH myb-type" evidence="11">
    <location>
        <begin position="56"/>
        <end position="108"/>
    </location>
</feature>
<dbReference type="InterPro" id="IPR015495">
    <property type="entry name" value="Myb_TF_plants"/>
</dbReference>
<evidence type="ECO:0000256" key="4">
    <source>
        <dbReference type="ARBA" id="ARBA00023125"/>
    </source>
</evidence>
<keyword evidence="4" id="KW-0238">DNA-binding</keyword>
<comment type="subcellular location">
    <subcellularLocation>
        <location evidence="1">Nucleus</location>
    </subcellularLocation>
</comment>
<feature type="compositionally biased region" description="Basic and acidic residues" evidence="9">
    <location>
        <begin position="165"/>
        <end position="176"/>
    </location>
</feature>
<dbReference type="Gene3D" id="1.10.10.60">
    <property type="entry name" value="Homeodomain-like"/>
    <property type="match status" value="2"/>
</dbReference>
<dbReference type="InterPro" id="IPR001005">
    <property type="entry name" value="SANT/Myb"/>
</dbReference>
<feature type="region of interest" description="Disordered" evidence="9">
    <location>
        <begin position="165"/>
        <end position="242"/>
    </location>
</feature>
<accession>A0AAN7M8F1</accession>
<keyword evidence="2" id="KW-0677">Repeat</keyword>
<dbReference type="PROSITE" id="PS51294">
    <property type="entry name" value="HTH_MYB"/>
    <property type="match status" value="2"/>
</dbReference>
<evidence type="ECO:0000313" key="12">
    <source>
        <dbReference type="EMBL" id="KAK4800799.1"/>
    </source>
</evidence>
<feature type="compositionally biased region" description="Basic and acidic residues" evidence="9">
    <location>
        <begin position="297"/>
        <end position="312"/>
    </location>
</feature>
<dbReference type="SUPFAM" id="SSF46689">
    <property type="entry name" value="Homeodomain-like"/>
    <property type="match status" value="1"/>
</dbReference>
<comment type="caution">
    <text evidence="12">The sequence shown here is derived from an EMBL/GenBank/DDBJ whole genome shotgun (WGS) entry which is preliminary data.</text>
</comment>
<evidence type="ECO:0000256" key="2">
    <source>
        <dbReference type="ARBA" id="ARBA00022737"/>
    </source>
</evidence>
<evidence type="ECO:0000256" key="6">
    <source>
        <dbReference type="ARBA" id="ARBA00023163"/>
    </source>
</evidence>
<reference evidence="12 13" key="1">
    <citation type="journal article" date="2023" name="Hortic Res">
        <title>Pangenome of water caltrop reveals structural variations and asymmetric subgenome divergence after allopolyploidization.</title>
        <authorList>
            <person name="Zhang X."/>
            <person name="Chen Y."/>
            <person name="Wang L."/>
            <person name="Yuan Y."/>
            <person name="Fang M."/>
            <person name="Shi L."/>
            <person name="Lu R."/>
            <person name="Comes H.P."/>
            <person name="Ma Y."/>
            <person name="Chen Y."/>
            <person name="Huang G."/>
            <person name="Zhou Y."/>
            <person name="Zheng Z."/>
            <person name="Qiu Y."/>
        </authorList>
    </citation>
    <scope>NUCLEOTIDE SEQUENCE [LARGE SCALE GENOMIC DNA]</scope>
    <source>
        <strain evidence="12">F231</strain>
    </source>
</reference>
<evidence type="ECO:0000256" key="5">
    <source>
        <dbReference type="ARBA" id="ARBA00023159"/>
    </source>
</evidence>
<keyword evidence="3" id="KW-0805">Transcription regulation</keyword>
<dbReference type="FunFam" id="1.10.10.60:FF:000001">
    <property type="entry name" value="MYB-related transcription factor"/>
    <property type="match status" value="1"/>
</dbReference>
<feature type="domain" description="HTH myb-type" evidence="11">
    <location>
        <begin position="109"/>
        <end position="163"/>
    </location>
</feature>
<dbReference type="InterPro" id="IPR009057">
    <property type="entry name" value="Homeodomain-like_sf"/>
</dbReference>
<sequence length="312" mass="35544">MESSIRICIPISIFLQEHEEAVTDHNTEREERVGGQEEKGLPSLGLKMGRAPCCPKEELTRGSWTALEDKILVDYIAAHGEGKWRNISKESGLKRCGKSCRLRWLNYLRPDIKRGNITPDEEDLIIRLHRLLGNRWSLIAGRLPGRTDNEIKNYWNTILRKKLKRQEQSKNERGQDRGSANIQLPLKTTSETTASDASVRDASTGPREEREKGYGHIAGKKAGPETSLQYADRTKSSDGSPATAISQEENEWENLKKDFFSISELLASDLSESELWKMCHFEGDDMDPQQPLLFSEEQLKSWEEDSYPKVQV</sequence>
<keyword evidence="5" id="KW-0010">Activator</keyword>
<evidence type="ECO:0000256" key="8">
    <source>
        <dbReference type="ARBA" id="ARBA00083772"/>
    </source>
</evidence>
<dbReference type="InterPro" id="IPR017930">
    <property type="entry name" value="Myb_dom"/>
</dbReference>
<gene>
    <name evidence="12" type="ORF">SAY86_021286</name>
</gene>
<evidence type="ECO:0000256" key="1">
    <source>
        <dbReference type="ARBA" id="ARBA00004123"/>
    </source>
</evidence>
<dbReference type="CDD" id="cd00167">
    <property type="entry name" value="SANT"/>
    <property type="match status" value="2"/>
</dbReference>
<dbReference type="GO" id="GO:0003677">
    <property type="term" value="F:DNA binding"/>
    <property type="evidence" value="ECO:0007669"/>
    <property type="project" value="UniProtKB-KW"/>
</dbReference>
<dbReference type="PANTHER" id="PTHR47999:SF86">
    <property type="entry name" value="MYB-RELATED PROTEIN MYB4-LIKE"/>
    <property type="match status" value="1"/>
</dbReference>
<protein>
    <recommendedName>
        <fullName evidence="8">Myb-related protein 123</fullName>
    </recommendedName>
</protein>
<feature type="region of interest" description="Disordered" evidence="9">
    <location>
        <begin position="285"/>
        <end position="312"/>
    </location>
</feature>
<dbReference type="AlphaFoldDB" id="A0AAN7M8F1"/>
<keyword evidence="13" id="KW-1185">Reference proteome</keyword>
<feature type="domain" description="Myb-like" evidence="10">
    <location>
        <begin position="56"/>
        <end position="108"/>
    </location>
</feature>
<dbReference type="EMBL" id="JAXQNO010000003">
    <property type="protein sequence ID" value="KAK4800799.1"/>
    <property type="molecule type" value="Genomic_DNA"/>
</dbReference>
<evidence type="ECO:0000259" key="11">
    <source>
        <dbReference type="PROSITE" id="PS51294"/>
    </source>
</evidence>
<keyword evidence="7" id="KW-0539">Nucleus</keyword>
<feature type="domain" description="Myb-like" evidence="10">
    <location>
        <begin position="109"/>
        <end position="159"/>
    </location>
</feature>
<name>A0AAN7M8F1_TRANT</name>
<dbReference type="PANTHER" id="PTHR47999">
    <property type="entry name" value="TRANSCRIPTION FACTOR MYB8-RELATED-RELATED"/>
    <property type="match status" value="1"/>
</dbReference>
<dbReference type="FunFam" id="1.10.10.60:FF:000302">
    <property type="entry name" value="Transcription factor TT2"/>
    <property type="match status" value="1"/>
</dbReference>
<dbReference type="GO" id="GO:0005634">
    <property type="term" value="C:nucleus"/>
    <property type="evidence" value="ECO:0007669"/>
    <property type="project" value="UniProtKB-SubCell"/>
</dbReference>
<dbReference type="PROSITE" id="PS50090">
    <property type="entry name" value="MYB_LIKE"/>
    <property type="match status" value="2"/>
</dbReference>
<evidence type="ECO:0000256" key="9">
    <source>
        <dbReference type="SAM" id="MobiDB-lite"/>
    </source>
</evidence>
<proteinExistence type="predicted"/>
<keyword evidence="6" id="KW-0804">Transcription</keyword>
<dbReference type="Pfam" id="PF00249">
    <property type="entry name" value="Myb_DNA-binding"/>
    <property type="match status" value="2"/>
</dbReference>
<evidence type="ECO:0000313" key="13">
    <source>
        <dbReference type="Proteomes" id="UP001346149"/>
    </source>
</evidence>
<dbReference type="Proteomes" id="UP001346149">
    <property type="component" value="Unassembled WGS sequence"/>
</dbReference>